<comment type="caution">
    <text evidence="1">The sequence shown here is derived from an EMBL/GenBank/DDBJ whole genome shotgun (WGS) entry which is preliminary data.</text>
</comment>
<gene>
    <name evidence="1" type="ORF">GCM10010466_44690</name>
</gene>
<protein>
    <submittedName>
        <fullName evidence="1">Uncharacterized protein</fullName>
    </submittedName>
</protein>
<organism evidence="1 2">
    <name type="scientific">Planomonospora alba</name>
    <dbReference type="NCBI Taxonomy" id="161354"/>
    <lineage>
        <taxon>Bacteria</taxon>
        <taxon>Bacillati</taxon>
        <taxon>Actinomycetota</taxon>
        <taxon>Actinomycetes</taxon>
        <taxon>Streptosporangiales</taxon>
        <taxon>Streptosporangiaceae</taxon>
        <taxon>Planomonospora</taxon>
    </lineage>
</organism>
<accession>A0ABP6NHV3</accession>
<dbReference type="EMBL" id="BAAAUT010000037">
    <property type="protein sequence ID" value="GAA3148813.1"/>
    <property type="molecule type" value="Genomic_DNA"/>
</dbReference>
<evidence type="ECO:0000313" key="2">
    <source>
        <dbReference type="Proteomes" id="UP001500320"/>
    </source>
</evidence>
<proteinExistence type="predicted"/>
<name>A0ABP6NHV3_9ACTN</name>
<keyword evidence="2" id="KW-1185">Reference proteome</keyword>
<dbReference type="Proteomes" id="UP001500320">
    <property type="component" value="Unassembled WGS sequence"/>
</dbReference>
<reference evidence="2" key="1">
    <citation type="journal article" date="2019" name="Int. J. Syst. Evol. Microbiol.">
        <title>The Global Catalogue of Microorganisms (GCM) 10K type strain sequencing project: providing services to taxonomists for standard genome sequencing and annotation.</title>
        <authorList>
            <consortium name="The Broad Institute Genomics Platform"/>
            <consortium name="The Broad Institute Genome Sequencing Center for Infectious Disease"/>
            <person name="Wu L."/>
            <person name="Ma J."/>
        </authorList>
    </citation>
    <scope>NUCLEOTIDE SEQUENCE [LARGE SCALE GENOMIC DNA]</scope>
    <source>
        <strain evidence="2">JCM 9373</strain>
    </source>
</reference>
<sequence length="120" mass="13204">MPAGAFAWDRTVIIMVCGAASGRPGARPHGRRIERRDEMRHLLVFAGRDDAEEVAEAVAEEFPALEAPAVVREALAGEDDAEDAQWVVAVEDPEGVLTADDRVWLDELAEEYGGWRETED</sequence>
<evidence type="ECO:0000313" key="1">
    <source>
        <dbReference type="EMBL" id="GAA3148813.1"/>
    </source>
</evidence>